<evidence type="ECO:0000313" key="9">
    <source>
        <dbReference type="EMBL" id="CAK9219900.1"/>
    </source>
</evidence>
<dbReference type="PANTHER" id="PTHR10293:SF16">
    <property type="entry name" value="GLUTAREDOXIN-RELATED PROTEIN 5, MITOCHONDRIAL"/>
    <property type="match status" value="1"/>
</dbReference>
<accession>A0ABP0UG71</accession>
<dbReference type="NCBIfam" id="TIGR00365">
    <property type="entry name" value="Grx4 family monothiol glutaredoxin"/>
    <property type="match status" value="1"/>
</dbReference>
<evidence type="ECO:0000256" key="2">
    <source>
        <dbReference type="ARBA" id="ARBA00022714"/>
    </source>
</evidence>
<comment type="similarity">
    <text evidence="1">Belongs to the glutaredoxin family. CGFS subfamily.</text>
</comment>
<dbReference type="EMBL" id="OZ019895">
    <property type="protein sequence ID" value="CAK9219900.1"/>
    <property type="molecule type" value="Genomic_DNA"/>
</dbReference>
<gene>
    <name evidence="9" type="ORF">CSSPTR1EN2_LOCUS14969</name>
</gene>
<evidence type="ECO:0000256" key="3">
    <source>
        <dbReference type="ARBA" id="ARBA00022723"/>
    </source>
</evidence>
<dbReference type="Gene3D" id="3.40.30.10">
    <property type="entry name" value="Glutaredoxin"/>
    <property type="match status" value="1"/>
</dbReference>
<evidence type="ECO:0000256" key="5">
    <source>
        <dbReference type="ARBA" id="ARBA00023014"/>
    </source>
</evidence>
<evidence type="ECO:0000259" key="8">
    <source>
        <dbReference type="Pfam" id="PF00462"/>
    </source>
</evidence>
<evidence type="ECO:0000313" key="10">
    <source>
        <dbReference type="Proteomes" id="UP001497512"/>
    </source>
</evidence>
<dbReference type="SUPFAM" id="SSF52833">
    <property type="entry name" value="Thioredoxin-like"/>
    <property type="match status" value="1"/>
</dbReference>
<sequence>MAAARAGRVLRQQGSTKAASISSLWRINSHVSSQAGEDPDTHDDFKPVERDAESAPSVHETIQKDIKENPVMVYMKGVPEAPQCGFSAMVVRILAEHGVKYKSRNVLVDQELRDGIKSFSNWPTVPQVYVAGEFVGGSDILISMHRSGELQEMLKGLQKES</sequence>
<feature type="domain" description="Glutaredoxin" evidence="8">
    <location>
        <begin position="71"/>
        <end position="135"/>
    </location>
</feature>
<dbReference type="PANTHER" id="PTHR10293">
    <property type="entry name" value="GLUTAREDOXIN FAMILY MEMBER"/>
    <property type="match status" value="1"/>
</dbReference>
<feature type="compositionally biased region" description="Basic and acidic residues" evidence="7">
    <location>
        <begin position="42"/>
        <end position="53"/>
    </location>
</feature>
<evidence type="ECO:0000256" key="1">
    <source>
        <dbReference type="ARBA" id="ARBA00008983"/>
    </source>
</evidence>
<keyword evidence="6" id="KW-0676">Redox-active center</keyword>
<proteinExistence type="inferred from homology"/>
<reference evidence="9" key="1">
    <citation type="submission" date="2024-02" db="EMBL/GenBank/DDBJ databases">
        <authorList>
            <consortium name="ELIXIR-Norway"/>
            <consortium name="Elixir Norway"/>
        </authorList>
    </citation>
    <scope>NUCLEOTIDE SEQUENCE</scope>
</reference>
<dbReference type="CDD" id="cd03028">
    <property type="entry name" value="GRX_PICOT_like"/>
    <property type="match status" value="1"/>
</dbReference>
<dbReference type="Pfam" id="PF00462">
    <property type="entry name" value="Glutaredoxin"/>
    <property type="match status" value="1"/>
</dbReference>
<dbReference type="Proteomes" id="UP001497512">
    <property type="component" value="Chromosome 3"/>
</dbReference>
<keyword evidence="4" id="KW-0408">Iron</keyword>
<keyword evidence="2" id="KW-0001">2Fe-2S</keyword>
<keyword evidence="5" id="KW-0411">Iron-sulfur</keyword>
<evidence type="ECO:0000256" key="6">
    <source>
        <dbReference type="ARBA" id="ARBA00023284"/>
    </source>
</evidence>
<dbReference type="PROSITE" id="PS51354">
    <property type="entry name" value="GLUTAREDOXIN_2"/>
    <property type="match status" value="1"/>
</dbReference>
<organism evidence="9 10">
    <name type="scientific">Sphagnum troendelagicum</name>
    <dbReference type="NCBI Taxonomy" id="128251"/>
    <lineage>
        <taxon>Eukaryota</taxon>
        <taxon>Viridiplantae</taxon>
        <taxon>Streptophyta</taxon>
        <taxon>Embryophyta</taxon>
        <taxon>Bryophyta</taxon>
        <taxon>Sphagnophytina</taxon>
        <taxon>Sphagnopsida</taxon>
        <taxon>Sphagnales</taxon>
        <taxon>Sphagnaceae</taxon>
        <taxon>Sphagnum</taxon>
    </lineage>
</organism>
<keyword evidence="10" id="KW-1185">Reference proteome</keyword>
<name>A0ABP0UG71_9BRYO</name>
<dbReference type="InterPro" id="IPR033658">
    <property type="entry name" value="GRX_PICOT-like"/>
</dbReference>
<dbReference type="InterPro" id="IPR004480">
    <property type="entry name" value="Monothiol_GRX-rel"/>
</dbReference>
<feature type="region of interest" description="Disordered" evidence="7">
    <location>
        <begin position="1"/>
        <end position="60"/>
    </location>
</feature>
<evidence type="ECO:0000256" key="4">
    <source>
        <dbReference type="ARBA" id="ARBA00023004"/>
    </source>
</evidence>
<evidence type="ECO:0000256" key="7">
    <source>
        <dbReference type="SAM" id="MobiDB-lite"/>
    </source>
</evidence>
<protein>
    <recommendedName>
        <fullName evidence="8">Glutaredoxin domain-containing protein</fullName>
    </recommendedName>
</protein>
<dbReference type="InterPro" id="IPR036249">
    <property type="entry name" value="Thioredoxin-like_sf"/>
</dbReference>
<dbReference type="InterPro" id="IPR002109">
    <property type="entry name" value="Glutaredoxin"/>
</dbReference>
<feature type="compositionally biased region" description="Polar residues" evidence="7">
    <location>
        <begin position="12"/>
        <end position="35"/>
    </location>
</feature>
<keyword evidence="3" id="KW-0479">Metal-binding</keyword>